<evidence type="ECO:0000313" key="3">
    <source>
        <dbReference type="Proteomes" id="UP000410492"/>
    </source>
</evidence>
<dbReference type="Proteomes" id="UP000410492">
    <property type="component" value="Unassembled WGS sequence"/>
</dbReference>
<keyword evidence="3" id="KW-1185">Reference proteome</keyword>
<dbReference type="AlphaFoldDB" id="A0A653DPV0"/>
<evidence type="ECO:0000256" key="1">
    <source>
        <dbReference type="SAM" id="Phobius"/>
    </source>
</evidence>
<organism evidence="2 3">
    <name type="scientific">Callosobruchus maculatus</name>
    <name type="common">Southern cowpea weevil</name>
    <name type="synonym">Pulse bruchid</name>
    <dbReference type="NCBI Taxonomy" id="64391"/>
    <lineage>
        <taxon>Eukaryota</taxon>
        <taxon>Metazoa</taxon>
        <taxon>Ecdysozoa</taxon>
        <taxon>Arthropoda</taxon>
        <taxon>Hexapoda</taxon>
        <taxon>Insecta</taxon>
        <taxon>Pterygota</taxon>
        <taxon>Neoptera</taxon>
        <taxon>Endopterygota</taxon>
        <taxon>Coleoptera</taxon>
        <taxon>Polyphaga</taxon>
        <taxon>Cucujiformia</taxon>
        <taxon>Chrysomeloidea</taxon>
        <taxon>Chrysomelidae</taxon>
        <taxon>Bruchinae</taxon>
        <taxon>Bruchini</taxon>
        <taxon>Callosobruchus</taxon>
    </lineage>
</organism>
<gene>
    <name evidence="2" type="ORF">CALMAC_LOCUS19292</name>
</gene>
<reference evidence="2 3" key="1">
    <citation type="submission" date="2019-01" db="EMBL/GenBank/DDBJ databases">
        <authorList>
            <person name="Sayadi A."/>
        </authorList>
    </citation>
    <scope>NUCLEOTIDE SEQUENCE [LARGE SCALE GENOMIC DNA]</scope>
</reference>
<protein>
    <submittedName>
        <fullName evidence="2">Uncharacterized protein</fullName>
    </submittedName>
</protein>
<keyword evidence="1" id="KW-1133">Transmembrane helix</keyword>
<dbReference type="EMBL" id="CAACVG010013590">
    <property type="protein sequence ID" value="VEN62055.1"/>
    <property type="molecule type" value="Genomic_DNA"/>
</dbReference>
<sequence length="60" mass="7005">MNFSKHGLNSLRVNFCLSKNALLSFRFDLISKFSFSMNFSRIALIFITYCMLKAVKLTLY</sequence>
<name>A0A653DPV0_CALMS</name>
<proteinExistence type="predicted"/>
<feature type="non-terminal residue" evidence="2">
    <location>
        <position position="60"/>
    </location>
</feature>
<keyword evidence="1" id="KW-0472">Membrane</keyword>
<evidence type="ECO:0000313" key="2">
    <source>
        <dbReference type="EMBL" id="VEN62055.1"/>
    </source>
</evidence>
<accession>A0A653DPV0</accession>
<feature type="transmembrane region" description="Helical" evidence="1">
    <location>
        <begin position="33"/>
        <end position="52"/>
    </location>
</feature>
<keyword evidence="1" id="KW-0812">Transmembrane</keyword>
<dbReference type="OrthoDB" id="18585at2759"/>